<dbReference type="Gene3D" id="3.40.640.10">
    <property type="entry name" value="Type I PLP-dependent aspartate aminotransferase-like (Major domain)"/>
    <property type="match status" value="1"/>
</dbReference>
<dbReference type="InterPro" id="IPR015424">
    <property type="entry name" value="PyrdxlP-dep_Trfase"/>
</dbReference>
<evidence type="ECO:0000256" key="4">
    <source>
        <dbReference type="ARBA" id="ARBA00022898"/>
    </source>
</evidence>
<keyword evidence="3 6" id="KW-0808">Transferase</keyword>
<comment type="caution">
    <text evidence="6">The sequence shown here is derived from an EMBL/GenBank/DDBJ whole genome shotgun (WGS) entry which is preliminary data.</text>
</comment>
<gene>
    <name evidence="6" type="ORF">AZI85_12040</name>
</gene>
<dbReference type="InterPro" id="IPR005814">
    <property type="entry name" value="Aminotrans_3"/>
</dbReference>
<dbReference type="GO" id="GO:0030170">
    <property type="term" value="F:pyridoxal phosphate binding"/>
    <property type="evidence" value="ECO:0007669"/>
    <property type="project" value="InterPro"/>
</dbReference>
<organism evidence="6 7">
    <name type="scientific">Bdellovibrio bacteriovorus</name>
    <dbReference type="NCBI Taxonomy" id="959"/>
    <lineage>
        <taxon>Bacteria</taxon>
        <taxon>Pseudomonadati</taxon>
        <taxon>Bdellovibrionota</taxon>
        <taxon>Bdellovibrionia</taxon>
        <taxon>Bdellovibrionales</taxon>
        <taxon>Pseudobdellovibrionaceae</taxon>
        <taxon>Bdellovibrio</taxon>
    </lineage>
</organism>
<dbReference type="EMBL" id="LUKF01000019">
    <property type="protein sequence ID" value="KYG60717.1"/>
    <property type="molecule type" value="Genomic_DNA"/>
</dbReference>
<evidence type="ECO:0000313" key="6">
    <source>
        <dbReference type="EMBL" id="KYG60717.1"/>
    </source>
</evidence>
<proteinExistence type="inferred from homology"/>
<keyword evidence="2 6" id="KW-0032">Aminotransferase</keyword>
<name>A0A150WCT2_BDEBC</name>
<dbReference type="Proteomes" id="UP000075391">
    <property type="component" value="Unassembled WGS sequence"/>
</dbReference>
<evidence type="ECO:0000256" key="5">
    <source>
        <dbReference type="RuleBase" id="RU003560"/>
    </source>
</evidence>
<sequence>MSSLVGHQIQQSEKVKTMVQDLVNEVTKLNSQLSGIRSPMEEFKGAGKQKIDLAGQFRGRPLHYPYMGTGAGRGPYVELEDGSVKLDLINGIGIHLMGHANPRVMAAAVRGSLADILTQGNLQPNNEYRLFTEKIVKLASKKSRMKYAWIATCGTMANENALKLSRQKNSPARFVMGFKDAFAGRSTMMAEVTDNPAYKQGLPEYNEVLRVPFYDKRDPRSGEKALNVMKEHVAKHEGNISVFGFEPMLGEGGYQAAPREFFVPLLDFCKSKNIAIWADEVQTFTRTGEYFAFETLDIGQYIDICTIAKTAQIGATIYTEEYNPKPGLIAGTFSGSTPSLCAGMEMLDMLGEGYIGPDGRINQIHRRFIDGINRLNETTCKGIAQDAGGMGLMVAFTPLDGKKETVNAFLNKLYANGVIAFPCGKDPVRARFLIPAIIQDADIDIALKMIEKTLLEGV</sequence>
<dbReference type="PANTHER" id="PTHR11986">
    <property type="entry name" value="AMINOTRANSFERASE CLASS III"/>
    <property type="match status" value="1"/>
</dbReference>
<dbReference type="AlphaFoldDB" id="A0A150WCT2"/>
<dbReference type="InterPro" id="IPR015421">
    <property type="entry name" value="PyrdxlP-dep_Trfase_major"/>
</dbReference>
<evidence type="ECO:0000313" key="7">
    <source>
        <dbReference type="Proteomes" id="UP000075391"/>
    </source>
</evidence>
<comment type="similarity">
    <text evidence="5">Belongs to the class-III pyridoxal-phosphate-dependent aminotransferase family.</text>
</comment>
<dbReference type="InterPro" id="IPR050103">
    <property type="entry name" value="Class-III_PLP-dep_AT"/>
</dbReference>
<dbReference type="PANTHER" id="PTHR11986:SF79">
    <property type="entry name" value="ACETYLORNITHINE AMINOTRANSFERASE, MITOCHONDRIAL"/>
    <property type="match status" value="1"/>
</dbReference>
<dbReference type="GO" id="GO:0042802">
    <property type="term" value="F:identical protein binding"/>
    <property type="evidence" value="ECO:0007669"/>
    <property type="project" value="TreeGrafter"/>
</dbReference>
<dbReference type="SUPFAM" id="SSF53383">
    <property type="entry name" value="PLP-dependent transferases"/>
    <property type="match status" value="1"/>
</dbReference>
<dbReference type="Pfam" id="PF00202">
    <property type="entry name" value="Aminotran_3"/>
    <property type="match status" value="1"/>
</dbReference>
<evidence type="ECO:0000256" key="1">
    <source>
        <dbReference type="ARBA" id="ARBA00001933"/>
    </source>
</evidence>
<accession>A0A150WCT2</accession>
<reference evidence="6 7" key="1">
    <citation type="submission" date="2016-03" db="EMBL/GenBank/DDBJ databases">
        <authorList>
            <person name="Ploux O."/>
        </authorList>
    </citation>
    <scope>NUCLEOTIDE SEQUENCE [LARGE SCALE GENOMIC DNA]</scope>
    <source>
        <strain evidence="6 7">BER2</strain>
    </source>
</reference>
<dbReference type="OrthoDB" id="5287940at2"/>
<evidence type="ECO:0000256" key="3">
    <source>
        <dbReference type="ARBA" id="ARBA00022679"/>
    </source>
</evidence>
<dbReference type="GO" id="GO:0008483">
    <property type="term" value="F:transaminase activity"/>
    <property type="evidence" value="ECO:0007669"/>
    <property type="project" value="UniProtKB-KW"/>
</dbReference>
<evidence type="ECO:0000256" key="2">
    <source>
        <dbReference type="ARBA" id="ARBA00022576"/>
    </source>
</evidence>
<dbReference type="InterPro" id="IPR015422">
    <property type="entry name" value="PyrdxlP-dep_Trfase_small"/>
</dbReference>
<dbReference type="PIRSF" id="PIRSF000521">
    <property type="entry name" value="Transaminase_4ab_Lys_Orn"/>
    <property type="match status" value="1"/>
</dbReference>
<dbReference type="RefSeq" id="WP_063244980.1">
    <property type="nucleotide sequence ID" value="NZ_CP168967.1"/>
</dbReference>
<protein>
    <submittedName>
        <fullName evidence="6">Acetylornithine aminotransferase</fullName>
    </submittedName>
</protein>
<dbReference type="Gene3D" id="3.90.1150.10">
    <property type="entry name" value="Aspartate Aminotransferase, domain 1"/>
    <property type="match status" value="1"/>
</dbReference>
<comment type="cofactor">
    <cofactor evidence="1">
        <name>pyridoxal 5'-phosphate</name>
        <dbReference type="ChEBI" id="CHEBI:597326"/>
    </cofactor>
</comment>
<keyword evidence="4 5" id="KW-0663">Pyridoxal phosphate</keyword>